<dbReference type="PANTHER" id="PTHR47356">
    <property type="entry name" value="FAD-DEPENDENT MONOOXYGENASE ASQG-RELATED"/>
    <property type="match status" value="1"/>
</dbReference>
<evidence type="ECO:0000256" key="6">
    <source>
        <dbReference type="ARBA" id="ARBA00022827"/>
    </source>
</evidence>
<evidence type="ECO:0000256" key="9">
    <source>
        <dbReference type="ARBA" id="ARBA00023033"/>
    </source>
</evidence>
<dbReference type="PANTHER" id="PTHR47356:SF2">
    <property type="entry name" value="FAD-BINDING DOMAIN-CONTAINING PROTEIN-RELATED"/>
    <property type="match status" value="1"/>
</dbReference>
<evidence type="ECO:0000256" key="2">
    <source>
        <dbReference type="ARBA" id="ARBA00004370"/>
    </source>
</evidence>
<comment type="similarity">
    <text evidence="3">Belongs to the paxM FAD-dependent monooxygenase family.</text>
</comment>
<dbReference type="Gene3D" id="3.50.50.60">
    <property type="entry name" value="FAD/NAD(P)-binding domain"/>
    <property type="match status" value="1"/>
</dbReference>
<gene>
    <name evidence="12" type="ORF">AK830_g7288</name>
</gene>
<evidence type="ECO:0000256" key="1">
    <source>
        <dbReference type="ARBA" id="ARBA00001974"/>
    </source>
</evidence>
<keyword evidence="6" id="KW-0274">FAD</keyword>
<evidence type="ECO:0000256" key="4">
    <source>
        <dbReference type="ARBA" id="ARBA00022630"/>
    </source>
</evidence>
<accession>A0A0N8H6K7</accession>
<dbReference type="STRING" id="78410.A0A0N8H6K7"/>
<feature type="domain" description="FAD-binding" evidence="11">
    <location>
        <begin position="7"/>
        <end position="327"/>
    </location>
</feature>
<sequence length="434" mass="47955">MAPSGFKVIVIGGGPCGLTAAHCLHLAGIDFVVLERRDSVFESLGASVVLSAPTLRVMYQFGLLKEVLAIGCDIDSSKSFTIDGQELKSSDMFKLMRRKQLIQVMYRGLPEEAKAKFHFNKKLVDIISTEHGVIATCEDGAAYEGSIIIGADGVHSKTRLTMRSLALEASPSCSWDAERPYTATYQCLWASFPRPSEEIGQGYDTQHQDRSVMYLTGLERAWIFLYKKLPEPTSDRTTYEVEDVDALAEEFKDFPVNETLKVQDVWGTRTAAGMTNLEEGIVHHWSWGRIVLVGDACHKFTPNAGAGLNNGIQDVVTLCNGLHETVHATPPANPSLLTLTRMFATYQSARVANLQADASLSANLTRMQAWANPLYFFLSKYVTPYALVERLMVGFFISKAMSQAPVLNYVPGEEPFKGEVTWLNPIPARVEEAL</sequence>
<dbReference type="InterPro" id="IPR036188">
    <property type="entry name" value="FAD/NAD-bd_sf"/>
</dbReference>
<dbReference type="SUPFAM" id="SSF51905">
    <property type="entry name" value="FAD/NAD(P)-binding domain"/>
    <property type="match status" value="1"/>
</dbReference>
<evidence type="ECO:0000313" key="12">
    <source>
        <dbReference type="EMBL" id="KPM39244.1"/>
    </source>
</evidence>
<dbReference type="InterPro" id="IPR002938">
    <property type="entry name" value="FAD-bd"/>
</dbReference>
<keyword evidence="10" id="KW-0472">Membrane</keyword>
<dbReference type="EMBL" id="LKCW01000112">
    <property type="protein sequence ID" value="KPM39244.1"/>
    <property type="molecule type" value="Genomic_DNA"/>
</dbReference>
<dbReference type="OrthoDB" id="2431938at2759"/>
<evidence type="ECO:0000256" key="10">
    <source>
        <dbReference type="ARBA" id="ARBA00023136"/>
    </source>
</evidence>
<reference evidence="12 13" key="1">
    <citation type="submission" date="2015-09" db="EMBL/GenBank/DDBJ databases">
        <title>Draft genome of a European isolate of the apple canker pathogen Neonectria ditissima.</title>
        <authorList>
            <person name="Gomez-Cortecero A."/>
            <person name="Harrison R.J."/>
            <person name="Armitage A.D."/>
        </authorList>
    </citation>
    <scope>NUCLEOTIDE SEQUENCE [LARGE SCALE GENOMIC DNA]</scope>
    <source>
        <strain evidence="12 13">R09/05</strain>
    </source>
</reference>
<keyword evidence="8" id="KW-0560">Oxidoreductase</keyword>
<keyword evidence="5" id="KW-0812">Transmembrane</keyword>
<dbReference type="Proteomes" id="UP000050424">
    <property type="component" value="Unassembled WGS sequence"/>
</dbReference>
<dbReference type="PRINTS" id="PR00420">
    <property type="entry name" value="RNGMNOXGNASE"/>
</dbReference>
<evidence type="ECO:0000259" key="11">
    <source>
        <dbReference type="Pfam" id="PF01494"/>
    </source>
</evidence>
<proteinExistence type="inferred from homology"/>
<dbReference type="InterPro" id="IPR050562">
    <property type="entry name" value="FAD_mOase_fung"/>
</dbReference>
<evidence type="ECO:0000256" key="8">
    <source>
        <dbReference type="ARBA" id="ARBA00023002"/>
    </source>
</evidence>
<dbReference type="Pfam" id="PF01494">
    <property type="entry name" value="FAD_binding_3"/>
    <property type="match status" value="1"/>
</dbReference>
<organism evidence="12 13">
    <name type="scientific">Neonectria ditissima</name>
    <dbReference type="NCBI Taxonomy" id="78410"/>
    <lineage>
        <taxon>Eukaryota</taxon>
        <taxon>Fungi</taxon>
        <taxon>Dikarya</taxon>
        <taxon>Ascomycota</taxon>
        <taxon>Pezizomycotina</taxon>
        <taxon>Sordariomycetes</taxon>
        <taxon>Hypocreomycetidae</taxon>
        <taxon>Hypocreales</taxon>
        <taxon>Nectriaceae</taxon>
        <taxon>Neonectria</taxon>
    </lineage>
</organism>
<dbReference type="GO" id="GO:0016020">
    <property type="term" value="C:membrane"/>
    <property type="evidence" value="ECO:0007669"/>
    <property type="project" value="UniProtKB-SubCell"/>
</dbReference>
<evidence type="ECO:0000313" key="13">
    <source>
        <dbReference type="Proteomes" id="UP000050424"/>
    </source>
</evidence>
<comment type="cofactor">
    <cofactor evidence="1">
        <name>FAD</name>
        <dbReference type="ChEBI" id="CHEBI:57692"/>
    </cofactor>
</comment>
<evidence type="ECO:0000256" key="7">
    <source>
        <dbReference type="ARBA" id="ARBA00022989"/>
    </source>
</evidence>
<dbReference type="GO" id="GO:0071949">
    <property type="term" value="F:FAD binding"/>
    <property type="evidence" value="ECO:0007669"/>
    <property type="project" value="InterPro"/>
</dbReference>
<evidence type="ECO:0000256" key="3">
    <source>
        <dbReference type="ARBA" id="ARBA00007992"/>
    </source>
</evidence>
<keyword evidence="9" id="KW-0503">Monooxygenase</keyword>
<comment type="caution">
    <text evidence="12">The sequence shown here is derived from an EMBL/GenBank/DDBJ whole genome shotgun (WGS) entry which is preliminary data.</text>
</comment>
<dbReference type="AlphaFoldDB" id="A0A0N8H6K7"/>
<keyword evidence="4" id="KW-0285">Flavoprotein</keyword>
<name>A0A0N8H6K7_9HYPO</name>
<dbReference type="GO" id="GO:0004497">
    <property type="term" value="F:monooxygenase activity"/>
    <property type="evidence" value="ECO:0007669"/>
    <property type="project" value="UniProtKB-KW"/>
</dbReference>
<comment type="subcellular location">
    <subcellularLocation>
        <location evidence="2">Membrane</location>
    </subcellularLocation>
</comment>
<evidence type="ECO:0000256" key="5">
    <source>
        <dbReference type="ARBA" id="ARBA00022692"/>
    </source>
</evidence>
<keyword evidence="13" id="KW-1185">Reference proteome</keyword>
<keyword evidence="7" id="KW-1133">Transmembrane helix</keyword>
<protein>
    <recommendedName>
        <fullName evidence="11">FAD-binding domain-containing protein</fullName>
    </recommendedName>
</protein>